<proteinExistence type="predicted"/>
<name>A0A0F9NQD9_9ZZZZ</name>
<keyword evidence="1" id="KW-0547">Nucleotide-binding</keyword>
<dbReference type="EMBL" id="LAZR01003837">
    <property type="protein sequence ID" value="KKN14247.1"/>
    <property type="molecule type" value="Genomic_DNA"/>
</dbReference>
<dbReference type="GO" id="GO:0005525">
    <property type="term" value="F:GTP binding"/>
    <property type="evidence" value="ECO:0007669"/>
    <property type="project" value="UniProtKB-KW"/>
</dbReference>
<gene>
    <name evidence="3" type="ORF">LCGC14_0997950</name>
</gene>
<comment type="caution">
    <text evidence="3">The sequence shown here is derived from an EMBL/GenBank/DDBJ whole genome shotgun (WGS) entry which is preliminary data.</text>
</comment>
<dbReference type="Pfam" id="PF00025">
    <property type="entry name" value="Arf"/>
    <property type="match status" value="1"/>
</dbReference>
<evidence type="ECO:0000256" key="1">
    <source>
        <dbReference type="ARBA" id="ARBA00022741"/>
    </source>
</evidence>
<dbReference type="SUPFAM" id="SSF52540">
    <property type="entry name" value="P-loop containing nucleoside triphosphate hydrolases"/>
    <property type="match status" value="1"/>
</dbReference>
<reference evidence="3" key="1">
    <citation type="journal article" date="2015" name="Nature">
        <title>Complex archaea that bridge the gap between prokaryotes and eukaryotes.</title>
        <authorList>
            <person name="Spang A."/>
            <person name="Saw J.H."/>
            <person name="Jorgensen S.L."/>
            <person name="Zaremba-Niedzwiedzka K."/>
            <person name="Martijn J."/>
            <person name="Lind A.E."/>
            <person name="van Eijk R."/>
            <person name="Schleper C."/>
            <person name="Guy L."/>
            <person name="Ettema T.J."/>
        </authorList>
    </citation>
    <scope>NUCLEOTIDE SEQUENCE</scope>
</reference>
<evidence type="ECO:0000313" key="3">
    <source>
        <dbReference type="EMBL" id="KKN14247.1"/>
    </source>
</evidence>
<evidence type="ECO:0000256" key="2">
    <source>
        <dbReference type="ARBA" id="ARBA00023134"/>
    </source>
</evidence>
<dbReference type="GO" id="GO:0003924">
    <property type="term" value="F:GTPase activity"/>
    <property type="evidence" value="ECO:0007669"/>
    <property type="project" value="InterPro"/>
</dbReference>
<keyword evidence="2" id="KW-0342">GTP-binding</keyword>
<accession>A0A0F9NQD9</accession>
<sequence length="52" mass="6057">MNDMKNQEQQIKIVILGLENAGKTSIVDLLKQKTEVTLRKPPDLRSWKNHQQ</sequence>
<dbReference type="InterPro" id="IPR027417">
    <property type="entry name" value="P-loop_NTPase"/>
</dbReference>
<protein>
    <submittedName>
        <fullName evidence="3">Uncharacterized protein</fullName>
    </submittedName>
</protein>
<organism evidence="3">
    <name type="scientific">marine sediment metagenome</name>
    <dbReference type="NCBI Taxonomy" id="412755"/>
    <lineage>
        <taxon>unclassified sequences</taxon>
        <taxon>metagenomes</taxon>
        <taxon>ecological metagenomes</taxon>
    </lineage>
</organism>
<dbReference type="InterPro" id="IPR006689">
    <property type="entry name" value="Small_GTPase_ARF/SAR"/>
</dbReference>
<dbReference type="Gene3D" id="3.40.50.300">
    <property type="entry name" value="P-loop containing nucleotide triphosphate hydrolases"/>
    <property type="match status" value="1"/>
</dbReference>
<dbReference type="AlphaFoldDB" id="A0A0F9NQD9"/>